<evidence type="ECO:0000313" key="1">
    <source>
        <dbReference type="EMBL" id="KAF2747339.1"/>
    </source>
</evidence>
<proteinExistence type="predicted"/>
<keyword evidence="2" id="KW-1185">Reference proteome</keyword>
<dbReference type="Proteomes" id="UP000799440">
    <property type="component" value="Unassembled WGS sequence"/>
</dbReference>
<evidence type="ECO:0000313" key="2">
    <source>
        <dbReference type="Proteomes" id="UP000799440"/>
    </source>
</evidence>
<dbReference type="EMBL" id="MU006573">
    <property type="protein sequence ID" value="KAF2747339.1"/>
    <property type="molecule type" value="Genomic_DNA"/>
</dbReference>
<organism evidence="1 2">
    <name type="scientific">Sporormia fimetaria CBS 119925</name>
    <dbReference type="NCBI Taxonomy" id="1340428"/>
    <lineage>
        <taxon>Eukaryota</taxon>
        <taxon>Fungi</taxon>
        <taxon>Dikarya</taxon>
        <taxon>Ascomycota</taxon>
        <taxon>Pezizomycotina</taxon>
        <taxon>Dothideomycetes</taxon>
        <taxon>Pleosporomycetidae</taxon>
        <taxon>Pleosporales</taxon>
        <taxon>Sporormiaceae</taxon>
        <taxon>Sporormia</taxon>
    </lineage>
</organism>
<accession>A0A6A6VC95</accession>
<name>A0A6A6VC95_9PLEO</name>
<gene>
    <name evidence="1" type="ORF">M011DRAFT_467862</name>
</gene>
<protein>
    <submittedName>
        <fullName evidence="1">Uncharacterized protein</fullName>
    </submittedName>
</protein>
<sequence length="230" mass="26664">MAQKNTNRSLFQRLEQEYCSYFFKTHGPRGRETCNDYRDGVCALLESALGRHWYSQEASVTTRIVELDWQQKRTLARDLCGLLRANSRYLYEEYVPLSSERQRLDEGAARREGFEDAFTAKLVHKYKNCIIARDAEQRRSFGGVKTKALDFSKVVSANMRANRSPESLEKEGLTFAQIALDVVRINVVHTDGDVRRYISVHLYLDLVEGPCTESWQLRYSDPDDRIDMSM</sequence>
<dbReference type="AlphaFoldDB" id="A0A6A6VC95"/>
<reference evidence="1" key="1">
    <citation type="journal article" date="2020" name="Stud. Mycol.">
        <title>101 Dothideomycetes genomes: a test case for predicting lifestyles and emergence of pathogens.</title>
        <authorList>
            <person name="Haridas S."/>
            <person name="Albert R."/>
            <person name="Binder M."/>
            <person name="Bloem J."/>
            <person name="Labutti K."/>
            <person name="Salamov A."/>
            <person name="Andreopoulos B."/>
            <person name="Baker S."/>
            <person name="Barry K."/>
            <person name="Bills G."/>
            <person name="Bluhm B."/>
            <person name="Cannon C."/>
            <person name="Castanera R."/>
            <person name="Culley D."/>
            <person name="Daum C."/>
            <person name="Ezra D."/>
            <person name="Gonzalez J."/>
            <person name="Henrissat B."/>
            <person name="Kuo A."/>
            <person name="Liang C."/>
            <person name="Lipzen A."/>
            <person name="Lutzoni F."/>
            <person name="Magnuson J."/>
            <person name="Mondo S."/>
            <person name="Nolan M."/>
            <person name="Ohm R."/>
            <person name="Pangilinan J."/>
            <person name="Park H.-J."/>
            <person name="Ramirez L."/>
            <person name="Alfaro M."/>
            <person name="Sun H."/>
            <person name="Tritt A."/>
            <person name="Yoshinaga Y."/>
            <person name="Zwiers L.-H."/>
            <person name="Turgeon B."/>
            <person name="Goodwin S."/>
            <person name="Spatafora J."/>
            <person name="Crous P."/>
            <person name="Grigoriev I."/>
        </authorList>
    </citation>
    <scope>NUCLEOTIDE SEQUENCE</scope>
    <source>
        <strain evidence="1">CBS 119925</strain>
    </source>
</reference>